<sequence>MPQQAWSAKRERQYKDIKKSELERGAGEKRAERIAAATVNKTRAEHGETESSRGRTRDELYAEARRRNIDGRSKMTKQELANALGRD</sequence>
<dbReference type="Proteomes" id="UP001596223">
    <property type="component" value="Unassembled WGS sequence"/>
</dbReference>
<reference evidence="3" key="1">
    <citation type="journal article" date="2019" name="Int. J. Syst. Evol. Microbiol.">
        <title>The Global Catalogue of Microorganisms (GCM) 10K type strain sequencing project: providing services to taxonomists for standard genome sequencing and annotation.</title>
        <authorList>
            <consortium name="The Broad Institute Genomics Platform"/>
            <consortium name="The Broad Institute Genome Sequencing Center for Infectious Disease"/>
            <person name="Wu L."/>
            <person name="Ma J."/>
        </authorList>
    </citation>
    <scope>NUCLEOTIDE SEQUENCE [LARGE SCALE GENOMIC DNA]</scope>
    <source>
        <strain evidence="3">CCUG 36956</strain>
    </source>
</reference>
<name>A0ABW1JW31_9NOCA</name>
<evidence type="ECO:0000313" key="2">
    <source>
        <dbReference type="EMBL" id="MFC6013335.1"/>
    </source>
</evidence>
<feature type="compositionally biased region" description="Basic and acidic residues" evidence="1">
    <location>
        <begin position="8"/>
        <end position="33"/>
    </location>
</feature>
<organism evidence="2 3">
    <name type="scientific">Nocardia lasii</name>
    <dbReference type="NCBI Taxonomy" id="1616107"/>
    <lineage>
        <taxon>Bacteria</taxon>
        <taxon>Bacillati</taxon>
        <taxon>Actinomycetota</taxon>
        <taxon>Actinomycetes</taxon>
        <taxon>Mycobacteriales</taxon>
        <taxon>Nocardiaceae</taxon>
        <taxon>Nocardia</taxon>
    </lineage>
</organism>
<evidence type="ECO:0000256" key="1">
    <source>
        <dbReference type="SAM" id="MobiDB-lite"/>
    </source>
</evidence>
<gene>
    <name evidence="2" type="ORF">ACFP3H_19950</name>
</gene>
<feature type="compositionally biased region" description="Basic and acidic residues" evidence="1">
    <location>
        <begin position="42"/>
        <end position="77"/>
    </location>
</feature>
<dbReference type="RefSeq" id="WP_378608226.1">
    <property type="nucleotide sequence ID" value="NZ_JBHSQN010000013.1"/>
</dbReference>
<protein>
    <submittedName>
        <fullName evidence="2">Plasmid stabilization protein</fullName>
    </submittedName>
</protein>
<evidence type="ECO:0000313" key="3">
    <source>
        <dbReference type="Proteomes" id="UP001596223"/>
    </source>
</evidence>
<proteinExistence type="predicted"/>
<dbReference type="EMBL" id="JBHSQN010000013">
    <property type="protein sequence ID" value="MFC6013335.1"/>
    <property type="molecule type" value="Genomic_DNA"/>
</dbReference>
<feature type="region of interest" description="Disordered" evidence="1">
    <location>
        <begin position="1"/>
        <end position="87"/>
    </location>
</feature>
<comment type="caution">
    <text evidence="2">The sequence shown here is derived from an EMBL/GenBank/DDBJ whole genome shotgun (WGS) entry which is preliminary data.</text>
</comment>
<keyword evidence="3" id="KW-1185">Reference proteome</keyword>
<accession>A0ABW1JW31</accession>